<evidence type="ECO:0000256" key="4">
    <source>
        <dbReference type="ARBA" id="ARBA00007828"/>
    </source>
</evidence>
<dbReference type="Pfam" id="PF09457">
    <property type="entry name" value="RBD-FIP"/>
    <property type="match status" value="1"/>
</dbReference>
<dbReference type="PROSITE" id="PS51511">
    <property type="entry name" value="FIP_RBD"/>
    <property type="match status" value="1"/>
</dbReference>
<keyword evidence="5" id="KW-0813">Transport</keyword>
<protein>
    <submittedName>
        <fullName evidence="16">Rab11 family-interacting protein 3</fullName>
    </submittedName>
</protein>
<dbReference type="Pfam" id="PF25450">
    <property type="entry name" value="Rab11-FIP3"/>
    <property type="match status" value="1"/>
</dbReference>
<dbReference type="InterPro" id="IPR037245">
    <property type="entry name" value="FIP-RBD_C_sf"/>
</dbReference>
<dbReference type="SUPFAM" id="SSF144270">
    <property type="entry name" value="Eferin C-derminal domain-like"/>
    <property type="match status" value="1"/>
</dbReference>
<dbReference type="Pfam" id="PF13499">
    <property type="entry name" value="EF-hand_7"/>
    <property type="match status" value="1"/>
</dbReference>
<dbReference type="InterPro" id="IPR002048">
    <property type="entry name" value="EF_hand_dom"/>
</dbReference>
<feature type="domain" description="EF-hand" evidence="14">
    <location>
        <begin position="57"/>
        <end position="92"/>
    </location>
</feature>
<dbReference type="PANTHER" id="PTHR15726">
    <property type="entry name" value="RAB11-FAMILY INTERACTING PROTEIN"/>
    <property type="match status" value="1"/>
</dbReference>
<feature type="region of interest" description="Disordered" evidence="13">
    <location>
        <begin position="270"/>
        <end position="291"/>
    </location>
</feature>
<dbReference type="Gene3D" id="1.20.5.2440">
    <property type="match status" value="1"/>
</dbReference>
<evidence type="ECO:0000256" key="2">
    <source>
        <dbReference type="ARBA" id="ARBA00004626"/>
    </source>
</evidence>
<evidence type="ECO:0000256" key="13">
    <source>
        <dbReference type="SAM" id="MobiDB-lite"/>
    </source>
</evidence>
<evidence type="ECO:0000256" key="3">
    <source>
        <dbReference type="ARBA" id="ARBA00004654"/>
    </source>
</evidence>
<dbReference type="SMART" id="SM00054">
    <property type="entry name" value="EFh"/>
    <property type="match status" value="2"/>
</dbReference>
<dbReference type="GO" id="GO:0008218">
    <property type="term" value="P:bioluminescence"/>
    <property type="evidence" value="ECO:0007669"/>
    <property type="project" value="UniProtKB-KW"/>
</dbReference>
<accession>T2MIQ8</accession>
<proteinExistence type="evidence at transcript level"/>
<evidence type="ECO:0000256" key="9">
    <source>
        <dbReference type="ARBA" id="ARBA00023136"/>
    </source>
</evidence>
<sequence length="583" mass="67605">MMDVFHNNDEENYVIEQNNNSGLMLLKPIFDACDINNDGFVKVEDLVKLGQKHILDSSGEELEFILSQLDQNGDGLITFQEFSDKIQDFIMEGSGYSVNYNIENEELNTEDQSSIIGHQEDFVDSALPQNRPSSFTESEGFYESDTTSQNTNSTADVNGDIEELEKRNSVNGITPNYFTKAKKTSSIYSTYPPKRKNMRQSLSLVELQKKQLGCTSEYQSQEEGFEAFGENSVLSDSYQNPHLTSSPHDPKFSRQRLSGSLAARNLRQAHSAQTSLHGSTEEISFEMPSNRHSFSDSEDFSYLNDEIKKLGSQLSLMKMDQESHDDKQKRLYEENRVLLNRINGLEEQLNDQKSISLKVVEQESQKYRKELLKVQRDHSNQIDDLQMRFLEAQQEIENLKSIEPMLRKEIESSLEERRLAQKHIEKLQNEIVDKEKELEHLRYKLKLKNDELEREQVKRTDEVSALLREIENLKYMKNAAIVNFDERQDLLKQIEILKKYFLLRSKENDSLKMSEDELNARLIQQSSHILQNRKSLADELVSADKCDVLDALRSEESENHRLKQYIEQLLSLIMQTNPLILEK</sequence>
<dbReference type="AlphaFoldDB" id="T2MIQ8"/>
<dbReference type="InterPro" id="IPR057316">
    <property type="entry name" value="Rab11-FIP3/4_dom"/>
</dbReference>
<dbReference type="InterPro" id="IPR051977">
    <property type="entry name" value="Rab11-interacting_regulator"/>
</dbReference>
<evidence type="ECO:0000256" key="10">
    <source>
        <dbReference type="ARBA" id="ARBA00023223"/>
    </source>
</evidence>
<feature type="coiled-coil region" evidence="12">
    <location>
        <begin position="328"/>
        <end position="469"/>
    </location>
</feature>
<dbReference type="GO" id="GO:0032465">
    <property type="term" value="P:regulation of cytokinesis"/>
    <property type="evidence" value="ECO:0007669"/>
    <property type="project" value="TreeGrafter"/>
</dbReference>
<feature type="domain" description="FIP-RBD" evidence="15">
    <location>
        <begin position="522"/>
        <end position="583"/>
    </location>
</feature>
<keyword evidence="7" id="KW-0106">Calcium</keyword>
<organism evidence="16">
    <name type="scientific">Hydra vulgaris</name>
    <name type="common">Hydra</name>
    <name type="synonym">Hydra attenuata</name>
    <dbReference type="NCBI Taxonomy" id="6087"/>
    <lineage>
        <taxon>Eukaryota</taxon>
        <taxon>Metazoa</taxon>
        <taxon>Cnidaria</taxon>
        <taxon>Hydrozoa</taxon>
        <taxon>Hydroidolina</taxon>
        <taxon>Anthoathecata</taxon>
        <taxon>Aplanulata</taxon>
        <taxon>Hydridae</taxon>
        <taxon>Hydra</taxon>
    </lineage>
</organism>
<dbReference type="GO" id="GO:0030139">
    <property type="term" value="C:endocytic vesicle"/>
    <property type="evidence" value="ECO:0007669"/>
    <property type="project" value="TreeGrafter"/>
</dbReference>
<dbReference type="GO" id="GO:0030496">
    <property type="term" value="C:midbody"/>
    <property type="evidence" value="ECO:0007669"/>
    <property type="project" value="UniProtKB-SubCell"/>
</dbReference>
<dbReference type="GO" id="GO:0005509">
    <property type="term" value="F:calcium ion binding"/>
    <property type="evidence" value="ECO:0007669"/>
    <property type="project" value="InterPro"/>
</dbReference>
<dbReference type="PANTHER" id="PTHR15726:SF7">
    <property type="entry name" value="NUCLEAR FALLOUT, ISOFORM J"/>
    <property type="match status" value="1"/>
</dbReference>
<dbReference type="CDD" id="cd00051">
    <property type="entry name" value="EFh"/>
    <property type="match status" value="1"/>
</dbReference>
<gene>
    <name evidence="16" type="primary">RAB11FIP3</name>
</gene>
<dbReference type="Gene3D" id="1.10.238.10">
    <property type="entry name" value="EF-hand"/>
    <property type="match status" value="1"/>
</dbReference>
<evidence type="ECO:0000256" key="12">
    <source>
        <dbReference type="SAM" id="Coils"/>
    </source>
</evidence>
<comment type="subcellular location">
    <subcellularLocation>
        <location evidence="2">Cleavage furrow</location>
    </subcellularLocation>
    <subcellularLocation>
        <location evidence="1">Midbody</location>
    </subcellularLocation>
    <subcellularLocation>
        <location evidence="3">Recycling endosome membrane</location>
        <topology evidence="3">Peripheral membrane protein</topology>
    </subcellularLocation>
</comment>
<feature type="region of interest" description="Disordered" evidence="13">
    <location>
        <begin position="129"/>
        <end position="155"/>
    </location>
</feature>
<dbReference type="EMBL" id="HAAD01005588">
    <property type="protein sequence ID" value="CDG71820.1"/>
    <property type="molecule type" value="mRNA"/>
</dbReference>
<keyword evidence="8 12" id="KW-0175">Coiled coil</keyword>
<dbReference type="GO" id="GO:0055038">
    <property type="term" value="C:recycling endosome membrane"/>
    <property type="evidence" value="ECO:0007669"/>
    <property type="project" value="UniProtKB-SubCell"/>
</dbReference>
<dbReference type="InterPro" id="IPR011992">
    <property type="entry name" value="EF-hand-dom_pair"/>
</dbReference>
<keyword evidence="11" id="KW-0599">Photoprotein</keyword>
<evidence type="ECO:0000313" key="16">
    <source>
        <dbReference type="EMBL" id="CDG71820.1"/>
    </source>
</evidence>
<evidence type="ECO:0000259" key="14">
    <source>
        <dbReference type="PROSITE" id="PS50222"/>
    </source>
</evidence>
<evidence type="ECO:0000256" key="7">
    <source>
        <dbReference type="ARBA" id="ARBA00022837"/>
    </source>
</evidence>
<evidence type="ECO:0000256" key="8">
    <source>
        <dbReference type="ARBA" id="ARBA00023054"/>
    </source>
</evidence>
<reference evidence="16" key="1">
    <citation type="journal article" date="2013" name="Genome Biol. Evol.">
        <title>Punctuated emergences of genetic and phenotypic innovations in eumetazoan, bilaterian, euteleostome, and hominidae ancestors.</title>
        <authorList>
            <person name="Wenger Y."/>
            <person name="Galliot B."/>
        </authorList>
    </citation>
    <scope>NUCLEOTIDE SEQUENCE</scope>
    <source>
        <tissue evidence="16">Whole animals</tissue>
    </source>
</reference>
<dbReference type="InterPro" id="IPR018247">
    <property type="entry name" value="EF_Hand_1_Ca_BS"/>
</dbReference>
<comment type="similarity">
    <text evidence="4">Belongs to the aequorin family.</text>
</comment>
<keyword evidence="6" id="KW-0967">Endosome</keyword>
<dbReference type="InterPro" id="IPR019018">
    <property type="entry name" value="Rab-bd_FIP-RBD"/>
</dbReference>
<name>T2MIQ8_HYDVU</name>
<dbReference type="OrthoDB" id="418358at2759"/>
<keyword evidence="9" id="KW-0472">Membrane</keyword>
<evidence type="ECO:0000259" key="15">
    <source>
        <dbReference type="PROSITE" id="PS51511"/>
    </source>
</evidence>
<evidence type="ECO:0000256" key="11">
    <source>
        <dbReference type="ARBA" id="ARBA00023262"/>
    </source>
</evidence>
<evidence type="ECO:0000256" key="5">
    <source>
        <dbReference type="ARBA" id="ARBA00022448"/>
    </source>
</evidence>
<dbReference type="OMA" id="YCKLERE"/>
<evidence type="ECO:0000256" key="6">
    <source>
        <dbReference type="ARBA" id="ARBA00022753"/>
    </source>
</evidence>
<dbReference type="GO" id="GO:0032154">
    <property type="term" value="C:cleavage furrow"/>
    <property type="evidence" value="ECO:0007669"/>
    <property type="project" value="UniProtKB-SubCell"/>
</dbReference>
<dbReference type="SUPFAM" id="SSF47473">
    <property type="entry name" value="EF-hand"/>
    <property type="match status" value="1"/>
</dbReference>
<dbReference type="PROSITE" id="PS50222">
    <property type="entry name" value="EF_HAND_2"/>
    <property type="match status" value="1"/>
</dbReference>
<dbReference type="GO" id="GO:0032456">
    <property type="term" value="P:endocytic recycling"/>
    <property type="evidence" value="ECO:0007669"/>
    <property type="project" value="TreeGrafter"/>
</dbReference>
<feature type="compositionally biased region" description="Polar residues" evidence="13">
    <location>
        <begin position="270"/>
        <end position="282"/>
    </location>
</feature>
<keyword evidence="10" id="KW-0455">Luminescence</keyword>
<evidence type="ECO:0000256" key="1">
    <source>
        <dbReference type="ARBA" id="ARBA00004214"/>
    </source>
</evidence>
<dbReference type="PROSITE" id="PS00018">
    <property type="entry name" value="EF_HAND_1"/>
    <property type="match status" value="1"/>
</dbReference>
<feature type="compositionally biased region" description="Polar residues" evidence="13">
    <location>
        <begin position="144"/>
        <end position="155"/>
    </location>
</feature>